<comment type="caution">
    <text evidence="2">The sequence shown here is derived from an EMBL/GenBank/DDBJ whole genome shotgun (WGS) entry which is preliminary data.</text>
</comment>
<reference evidence="2 3" key="1">
    <citation type="journal article" date="2016" name="Nat. Commun.">
        <title>Extremotolerant tardigrade genome and improved radiotolerance of human cultured cells by tardigrade-unique protein.</title>
        <authorList>
            <person name="Hashimoto T."/>
            <person name="Horikawa D.D."/>
            <person name="Saito Y."/>
            <person name="Kuwahara H."/>
            <person name="Kozuka-Hata H."/>
            <person name="Shin-I T."/>
            <person name="Minakuchi Y."/>
            <person name="Ohishi K."/>
            <person name="Motoyama A."/>
            <person name="Aizu T."/>
            <person name="Enomoto A."/>
            <person name="Kondo K."/>
            <person name="Tanaka S."/>
            <person name="Hara Y."/>
            <person name="Koshikawa S."/>
            <person name="Sagara H."/>
            <person name="Miura T."/>
            <person name="Yokobori S."/>
            <person name="Miyagawa K."/>
            <person name="Suzuki Y."/>
            <person name="Kubo T."/>
            <person name="Oyama M."/>
            <person name="Kohara Y."/>
            <person name="Fujiyama A."/>
            <person name="Arakawa K."/>
            <person name="Katayama T."/>
            <person name="Toyoda A."/>
            <person name="Kunieda T."/>
        </authorList>
    </citation>
    <scope>NUCLEOTIDE SEQUENCE [LARGE SCALE GENOMIC DNA]</scope>
    <source>
        <strain evidence="2 3">YOKOZUNA-1</strain>
    </source>
</reference>
<dbReference type="Proteomes" id="UP000186922">
    <property type="component" value="Unassembled WGS sequence"/>
</dbReference>
<feature type="transmembrane region" description="Helical" evidence="1">
    <location>
        <begin position="105"/>
        <end position="124"/>
    </location>
</feature>
<sequence length="152" mass="16980">MQNYCTRVCHMYLLPASPALQNVGSNVEIRVAVRLMITYLYCGLGQLPCQPFSRSQVQLDLPIVFMFSSDLTLMFLALAWCLISLVNMLSFSKILSCSFWCSHPFIVFTSSSFSLISSASIHRLHKHYVGRQNNLDEVRASIAATGHSVPTA</sequence>
<keyword evidence="1" id="KW-1133">Transmembrane helix</keyword>
<dbReference type="AlphaFoldDB" id="A0A1D1VAL2"/>
<keyword evidence="1" id="KW-0472">Membrane</keyword>
<name>A0A1D1VAL2_RAMVA</name>
<dbReference type="EMBL" id="BDGG01000004">
    <property type="protein sequence ID" value="GAU97132.1"/>
    <property type="molecule type" value="Genomic_DNA"/>
</dbReference>
<evidence type="ECO:0000313" key="3">
    <source>
        <dbReference type="Proteomes" id="UP000186922"/>
    </source>
</evidence>
<evidence type="ECO:0000256" key="1">
    <source>
        <dbReference type="SAM" id="Phobius"/>
    </source>
</evidence>
<keyword evidence="1" id="KW-0812">Transmembrane</keyword>
<keyword evidence="3" id="KW-1185">Reference proteome</keyword>
<gene>
    <name evidence="2" type="primary">RvY_08484</name>
    <name evidence="2" type="synonym">RvY_08484.1</name>
    <name evidence="2" type="ORF">RvY_08484-1</name>
</gene>
<feature type="transmembrane region" description="Helical" evidence="1">
    <location>
        <begin position="63"/>
        <end position="85"/>
    </location>
</feature>
<organism evidence="2 3">
    <name type="scientific">Ramazzottius varieornatus</name>
    <name type="common">Water bear</name>
    <name type="synonym">Tardigrade</name>
    <dbReference type="NCBI Taxonomy" id="947166"/>
    <lineage>
        <taxon>Eukaryota</taxon>
        <taxon>Metazoa</taxon>
        <taxon>Ecdysozoa</taxon>
        <taxon>Tardigrada</taxon>
        <taxon>Eutardigrada</taxon>
        <taxon>Parachela</taxon>
        <taxon>Hypsibioidea</taxon>
        <taxon>Ramazzottiidae</taxon>
        <taxon>Ramazzottius</taxon>
    </lineage>
</organism>
<protein>
    <submittedName>
        <fullName evidence="2">Uncharacterized protein</fullName>
    </submittedName>
</protein>
<evidence type="ECO:0000313" key="2">
    <source>
        <dbReference type="EMBL" id="GAU97132.1"/>
    </source>
</evidence>
<accession>A0A1D1VAL2</accession>
<proteinExistence type="predicted"/>